<name>A0A2L2TCG7_9HYPO</name>
<evidence type="ECO:0000313" key="1">
    <source>
        <dbReference type="EMBL" id="CEI67778.1"/>
    </source>
</evidence>
<proteinExistence type="predicted"/>
<dbReference type="GeneID" id="37255929"/>
<evidence type="ECO:0000313" key="2">
    <source>
        <dbReference type="Proteomes" id="UP000245910"/>
    </source>
</evidence>
<dbReference type="EMBL" id="LN649229">
    <property type="protein sequence ID" value="CEI67778.1"/>
    <property type="molecule type" value="Genomic_DNA"/>
</dbReference>
<sequence length="459" mass="51587">MRDLNSQFLYGELKGTLNRVLPNEIYRIIIGHVADLDYAPKQDTLISLSRSSQPLIDIAEEYLYMHPRDLDTAQKQRQFLVSIRTKSVRSNFVQSLRLLWDCNGTNSHLLVDIVNNCFNIKFLLLQRGNGLNVATRVSSDCVATLATMLNACPSITSFQFCTTLEWVPEPEQDGLVTKHGKELSDLIPAKPHAIKYLSQLESLTLGGQSAWVIDGIMPYLGSNLTSLFLSQDCSMGSSETPFVDLSRQCPHLQSLVFRQTLNTSDDLEQACKAWGGTMEELMISSIQDTRDWISQVMPCMKVLRVLHLGPGCTLSSESIRSIASAESPLEEISLGDILPANEASEEVSAEMNQAIANMIDVHASTLQLIEFRCVDVGEAVMQACKKVRQLHTLDLEICDSPKTSDIDEFLDKCPDLIWFPRWFKRRSARQGEWEERINTRDNLEERRSRQEPPTCGLGA</sequence>
<reference evidence="2" key="1">
    <citation type="submission" date="2014-10" db="EMBL/GenBank/DDBJ databases">
        <authorList>
            <person name="King R."/>
        </authorList>
    </citation>
    <scope>NUCLEOTIDE SEQUENCE [LARGE SCALE GENOMIC DNA]</scope>
    <source>
        <strain evidence="2">A3/5</strain>
    </source>
</reference>
<accession>A0A2L2TCG7</accession>
<protein>
    <recommendedName>
        <fullName evidence="3">F-box domain-containing protein</fullName>
    </recommendedName>
</protein>
<dbReference type="InterPro" id="IPR032675">
    <property type="entry name" value="LRR_dom_sf"/>
</dbReference>
<dbReference type="Gene3D" id="3.80.10.10">
    <property type="entry name" value="Ribonuclease Inhibitor"/>
    <property type="match status" value="1"/>
</dbReference>
<organism evidence="1 2">
    <name type="scientific">Fusarium venenatum</name>
    <dbReference type="NCBI Taxonomy" id="56646"/>
    <lineage>
        <taxon>Eukaryota</taxon>
        <taxon>Fungi</taxon>
        <taxon>Dikarya</taxon>
        <taxon>Ascomycota</taxon>
        <taxon>Pezizomycotina</taxon>
        <taxon>Sordariomycetes</taxon>
        <taxon>Hypocreomycetidae</taxon>
        <taxon>Hypocreales</taxon>
        <taxon>Nectriaceae</taxon>
        <taxon>Fusarium</taxon>
    </lineage>
</organism>
<dbReference type="SUPFAM" id="SSF52047">
    <property type="entry name" value="RNI-like"/>
    <property type="match status" value="1"/>
</dbReference>
<dbReference type="RefSeq" id="XP_025591493.1">
    <property type="nucleotide sequence ID" value="XM_025732582.2"/>
</dbReference>
<dbReference type="Proteomes" id="UP000245910">
    <property type="component" value="Chromosome I"/>
</dbReference>
<keyword evidence="2" id="KW-1185">Reference proteome</keyword>
<dbReference type="KEGG" id="fvn:FVRRES_04290"/>
<dbReference type="AlphaFoldDB" id="A0A2L2TCG7"/>
<evidence type="ECO:0008006" key="3">
    <source>
        <dbReference type="Google" id="ProtNLM"/>
    </source>
</evidence>